<dbReference type="InterPro" id="IPR050863">
    <property type="entry name" value="CenT-Element_Derived"/>
</dbReference>
<feature type="non-terminal residue" evidence="4">
    <location>
        <position position="363"/>
    </location>
</feature>
<evidence type="ECO:0000313" key="6">
    <source>
        <dbReference type="Proteomes" id="UP000677228"/>
    </source>
</evidence>
<dbReference type="InterPro" id="IPR004875">
    <property type="entry name" value="DDE_SF_endonuclease_dom"/>
</dbReference>
<dbReference type="InterPro" id="IPR006600">
    <property type="entry name" value="HTH_CenpB_DNA-bd_dom"/>
</dbReference>
<dbReference type="Gene3D" id="1.10.10.60">
    <property type="entry name" value="Homeodomain-like"/>
    <property type="match status" value="1"/>
</dbReference>
<dbReference type="SMART" id="SM00674">
    <property type="entry name" value="CENPB"/>
    <property type="match status" value="1"/>
</dbReference>
<dbReference type="Proteomes" id="UP000677228">
    <property type="component" value="Unassembled WGS sequence"/>
</dbReference>
<dbReference type="Pfam" id="PF03184">
    <property type="entry name" value="DDE_1"/>
    <property type="match status" value="1"/>
</dbReference>
<gene>
    <name evidence="4" type="ORF">OVA965_LOCUS22892</name>
    <name evidence="5" type="ORF">TMI583_LOCUS23606</name>
</gene>
<dbReference type="EMBL" id="CAJNOK010013081">
    <property type="protein sequence ID" value="CAF1177553.1"/>
    <property type="molecule type" value="Genomic_DNA"/>
</dbReference>
<name>A0A8S2ELE1_9BILA</name>
<dbReference type="PROSITE" id="PS51253">
    <property type="entry name" value="HTH_CENPB"/>
    <property type="match status" value="1"/>
</dbReference>
<reference evidence="4" key="1">
    <citation type="submission" date="2021-02" db="EMBL/GenBank/DDBJ databases">
        <authorList>
            <person name="Nowell W R."/>
        </authorList>
    </citation>
    <scope>NUCLEOTIDE SEQUENCE</scope>
</reference>
<sequence length="363" mass="42237">MASKLFESEQTLDFTSNFDEESDEQESEGEEDESYVDEAENVQDQDLLHNFSLQYMKRAVEYYDEKNPTTGKRSHSWHAFRNKFKRVTHKRYITRFRQYLESGGTKKQKLEEIDNATYEFFKHARENLMFVHDIDLKRQALMKAREVDDETFCASDNWLYRFKHRHGICSTHVTKLVTKRETEDANNINRSADEFVAKVQKIIPQYKPDLILNTDQSGLQLEMHSNRTLSFEGEKLTLAKVRSVSNTTHSYTVQPLISMQGNCVGPLFLCLKEPTGHMSENIKNNLFQADNVVVTCSKSGKLTTSLVEYWVDKVLQPTVKDGKCLLLSDYWGGQRDANLYRKVKNLERLEIPKKTTSMIQPLD</sequence>
<feature type="domain" description="HTH CENPB-type" evidence="3">
    <location>
        <begin position="101"/>
        <end position="172"/>
    </location>
</feature>
<keyword evidence="1" id="KW-0238">DNA-binding</keyword>
<accession>A0A8S2ELE1</accession>
<evidence type="ECO:0000313" key="4">
    <source>
        <dbReference type="EMBL" id="CAF1177553.1"/>
    </source>
</evidence>
<protein>
    <recommendedName>
        <fullName evidence="3">HTH CENPB-type domain-containing protein</fullName>
    </recommendedName>
</protein>
<dbReference type="GO" id="GO:0005634">
    <property type="term" value="C:nucleus"/>
    <property type="evidence" value="ECO:0007669"/>
    <property type="project" value="TreeGrafter"/>
</dbReference>
<organism evidence="4 6">
    <name type="scientific">Didymodactylos carnosus</name>
    <dbReference type="NCBI Taxonomy" id="1234261"/>
    <lineage>
        <taxon>Eukaryota</taxon>
        <taxon>Metazoa</taxon>
        <taxon>Spiralia</taxon>
        <taxon>Gnathifera</taxon>
        <taxon>Rotifera</taxon>
        <taxon>Eurotatoria</taxon>
        <taxon>Bdelloidea</taxon>
        <taxon>Philodinida</taxon>
        <taxon>Philodinidae</taxon>
        <taxon>Didymodactylos</taxon>
    </lineage>
</organism>
<dbReference type="PANTHER" id="PTHR19303">
    <property type="entry name" value="TRANSPOSON"/>
    <property type="match status" value="1"/>
</dbReference>
<dbReference type="GO" id="GO:0003677">
    <property type="term" value="F:DNA binding"/>
    <property type="evidence" value="ECO:0007669"/>
    <property type="project" value="UniProtKB-KW"/>
</dbReference>
<evidence type="ECO:0000313" key="5">
    <source>
        <dbReference type="EMBL" id="CAF3988765.1"/>
    </source>
</evidence>
<dbReference type="PANTHER" id="PTHR19303:SF73">
    <property type="entry name" value="PROTEIN PDC2"/>
    <property type="match status" value="1"/>
</dbReference>
<dbReference type="Pfam" id="PF03221">
    <property type="entry name" value="HTH_Tnp_Tc5"/>
    <property type="match status" value="1"/>
</dbReference>
<feature type="compositionally biased region" description="Acidic residues" evidence="2">
    <location>
        <begin position="18"/>
        <end position="37"/>
    </location>
</feature>
<comment type="caution">
    <text evidence="4">The sequence shown here is derived from an EMBL/GenBank/DDBJ whole genome shotgun (WGS) entry which is preliminary data.</text>
</comment>
<evidence type="ECO:0000256" key="2">
    <source>
        <dbReference type="SAM" id="MobiDB-lite"/>
    </source>
</evidence>
<evidence type="ECO:0000256" key="1">
    <source>
        <dbReference type="ARBA" id="ARBA00023125"/>
    </source>
</evidence>
<dbReference type="AlphaFoldDB" id="A0A8S2ELE1"/>
<dbReference type="SUPFAM" id="SSF46689">
    <property type="entry name" value="Homeodomain-like"/>
    <property type="match status" value="1"/>
</dbReference>
<dbReference type="Proteomes" id="UP000682733">
    <property type="component" value="Unassembled WGS sequence"/>
</dbReference>
<feature type="region of interest" description="Disordered" evidence="2">
    <location>
        <begin position="1"/>
        <end position="37"/>
    </location>
</feature>
<dbReference type="InterPro" id="IPR009057">
    <property type="entry name" value="Homeodomain-like_sf"/>
</dbReference>
<proteinExistence type="predicted"/>
<evidence type="ECO:0000259" key="3">
    <source>
        <dbReference type="PROSITE" id="PS51253"/>
    </source>
</evidence>
<dbReference type="EMBL" id="CAJOBA010034606">
    <property type="protein sequence ID" value="CAF3988765.1"/>
    <property type="molecule type" value="Genomic_DNA"/>
</dbReference>